<evidence type="ECO:0000256" key="6">
    <source>
        <dbReference type="ARBA" id="ARBA00023284"/>
    </source>
</evidence>
<dbReference type="PIRSF" id="PIRSF001488">
    <property type="entry name" value="Tdi_protein"/>
    <property type="match status" value="1"/>
</dbReference>
<dbReference type="GO" id="GO:0042597">
    <property type="term" value="C:periplasmic space"/>
    <property type="evidence" value="ECO:0007669"/>
    <property type="project" value="UniProtKB-SubCell"/>
</dbReference>
<dbReference type="PANTHER" id="PTHR35891">
    <property type="entry name" value="THIOL:DISULFIDE INTERCHANGE PROTEIN DSBA"/>
    <property type="match status" value="1"/>
</dbReference>
<dbReference type="Proteomes" id="UP000027341">
    <property type="component" value="Unassembled WGS sequence"/>
</dbReference>
<reference evidence="10 11" key="1">
    <citation type="submission" date="2014-04" db="EMBL/GenBank/DDBJ databases">
        <title>Draft genome sequence of Hydrogenovibrio marinus MH-110, a model organism for aerobic H2 metabolism.</title>
        <authorList>
            <person name="Cha H.J."/>
            <person name="Jo B.H."/>
            <person name="Hwang B.H."/>
        </authorList>
    </citation>
    <scope>NUCLEOTIDE SEQUENCE [LARGE SCALE GENOMIC DNA]</scope>
    <source>
        <strain evidence="10 11">MH-110</strain>
    </source>
</reference>
<proteinExistence type="inferred from homology"/>
<keyword evidence="4 7" id="KW-0574">Periplasm</keyword>
<comment type="similarity">
    <text evidence="2">Belongs to the thioredoxin family. DsbA subfamily.</text>
</comment>
<dbReference type="InterPro" id="IPR023205">
    <property type="entry name" value="DsbA/DsbL"/>
</dbReference>
<feature type="disulfide bond" description="Redox-active" evidence="8">
    <location>
        <begin position="60"/>
        <end position="63"/>
    </location>
</feature>
<dbReference type="STRING" id="28885.EI16_07115"/>
<evidence type="ECO:0000256" key="3">
    <source>
        <dbReference type="ARBA" id="ARBA00022729"/>
    </source>
</evidence>
<dbReference type="PROSITE" id="PS51352">
    <property type="entry name" value="THIOREDOXIN_2"/>
    <property type="match status" value="1"/>
</dbReference>
<feature type="domain" description="Thioredoxin" evidence="9">
    <location>
        <begin position="14"/>
        <end position="208"/>
    </location>
</feature>
<evidence type="ECO:0000313" key="10">
    <source>
        <dbReference type="EMBL" id="KDN96051.1"/>
    </source>
</evidence>
<dbReference type="InterPro" id="IPR013766">
    <property type="entry name" value="Thioredoxin_domain"/>
</dbReference>
<keyword evidence="11" id="KW-1185">Reference proteome</keyword>
<evidence type="ECO:0000256" key="1">
    <source>
        <dbReference type="ARBA" id="ARBA00004418"/>
    </source>
</evidence>
<evidence type="ECO:0000256" key="8">
    <source>
        <dbReference type="PIRSR" id="PIRSR001488-1"/>
    </source>
</evidence>
<dbReference type="PROSITE" id="PS00194">
    <property type="entry name" value="THIOREDOXIN_1"/>
    <property type="match status" value="1"/>
</dbReference>
<gene>
    <name evidence="10" type="ORF">EI16_07115</name>
</gene>
<dbReference type="InterPro" id="IPR017937">
    <property type="entry name" value="Thioredoxin_CS"/>
</dbReference>
<evidence type="ECO:0000256" key="7">
    <source>
        <dbReference type="PIRNR" id="PIRNR001488"/>
    </source>
</evidence>
<keyword evidence="3" id="KW-0732">Signal</keyword>
<dbReference type="CDD" id="cd03019">
    <property type="entry name" value="DsbA_DsbA"/>
    <property type="match status" value="1"/>
</dbReference>
<organism evidence="10 11">
    <name type="scientific">Hydrogenovibrio marinus</name>
    <dbReference type="NCBI Taxonomy" id="28885"/>
    <lineage>
        <taxon>Bacteria</taxon>
        <taxon>Pseudomonadati</taxon>
        <taxon>Pseudomonadota</taxon>
        <taxon>Gammaproteobacteria</taxon>
        <taxon>Thiotrichales</taxon>
        <taxon>Piscirickettsiaceae</taxon>
        <taxon>Hydrogenovibrio</taxon>
    </lineage>
</organism>
<evidence type="ECO:0000313" key="11">
    <source>
        <dbReference type="Proteomes" id="UP000027341"/>
    </source>
</evidence>
<dbReference type="EMBL" id="JMIU01000001">
    <property type="protein sequence ID" value="KDN96051.1"/>
    <property type="molecule type" value="Genomic_DNA"/>
</dbReference>
<dbReference type="PANTHER" id="PTHR35891:SF2">
    <property type="entry name" value="THIOL:DISULFIDE INTERCHANGE PROTEIN DSBA"/>
    <property type="match status" value="1"/>
</dbReference>
<comment type="subcellular location">
    <subcellularLocation>
        <location evidence="1 7">Periplasm</location>
    </subcellularLocation>
</comment>
<dbReference type="Pfam" id="PF01323">
    <property type="entry name" value="DSBA"/>
    <property type="match status" value="1"/>
</dbReference>
<dbReference type="AlphaFoldDB" id="A0A067A0B4"/>
<name>A0A067A0B4_HYDMR</name>
<protein>
    <recommendedName>
        <fullName evidence="7">Thiol:disulfide interchange protein</fullName>
    </recommendedName>
</protein>
<sequence length="209" mass="24212">MLRRDFLTTLFGASTLGLSSQAWSAQPSKFLEGINYQKLPKPISIEPYKKKVVEVFFYGCPHCYHLEPSLNQWLKTKPKNVHFERMPAVLDNPNWVFMARVFYTAKALGILNKFHEAYFDAIQRDGKRIFDIETLANYCEQFGVKHSDYVQMFKSFKVDQMVQKARILTKEYGVDGVPAVIVNGKYHTDVPMAEGKPQLWQLVNELTHK</sequence>
<dbReference type="InterPro" id="IPR001853">
    <property type="entry name" value="DSBA-like_thioredoxin_dom"/>
</dbReference>
<dbReference type="SUPFAM" id="SSF52833">
    <property type="entry name" value="Thioredoxin-like"/>
    <property type="match status" value="1"/>
</dbReference>
<dbReference type="Gene3D" id="3.40.30.10">
    <property type="entry name" value="Glutaredoxin"/>
    <property type="match status" value="1"/>
</dbReference>
<evidence type="ECO:0000256" key="4">
    <source>
        <dbReference type="ARBA" id="ARBA00022764"/>
    </source>
</evidence>
<evidence type="ECO:0000259" key="9">
    <source>
        <dbReference type="PROSITE" id="PS51352"/>
    </source>
</evidence>
<dbReference type="RefSeq" id="WP_029911365.1">
    <property type="nucleotide sequence ID" value="NZ_AP020335.1"/>
</dbReference>
<dbReference type="InterPro" id="IPR050824">
    <property type="entry name" value="Thiol_disulfide_DsbA"/>
</dbReference>
<keyword evidence="5 7" id="KW-1015">Disulfide bond</keyword>
<comment type="caution">
    <text evidence="10">The sequence shown here is derived from an EMBL/GenBank/DDBJ whole genome shotgun (WGS) entry which is preliminary data.</text>
</comment>
<accession>A0A067A0B4</accession>
<evidence type="ECO:0000256" key="5">
    <source>
        <dbReference type="ARBA" id="ARBA00023157"/>
    </source>
</evidence>
<dbReference type="GO" id="GO:0015036">
    <property type="term" value="F:disulfide oxidoreductase activity"/>
    <property type="evidence" value="ECO:0007669"/>
    <property type="project" value="UniProtKB-ARBA"/>
</dbReference>
<dbReference type="InterPro" id="IPR036249">
    <property type="entry name" value="Thioredoxin-like_sf"/>
</dbReference>
<evidence type="ECO:0000256" key="2">
    <source>
        <dbReference type="ARBA" id="ARBA00005791"/>
    </source>
</evidence>
<keyword evidence="6" id="KW-0676">Redox-active center</keyword>